<keyword evidence="4 5" id="KW-0687">Ribonucleoprotein</keyword>
<evidence type="ECO:0000256" key="1">
    <source>
        <dbReference type="ARBA" id="ARBA00007594"/>
    </source>
</evidence>
<dbReference type="Proteomes" id="UP000183508">
    <property type="component" value="Unassembled WGS sequence"/>
</dbReference>
<feature type="domain" description="Large ribosomal subunit protein uL30-like ferredoxin-like fold" evidence="6">
    <location>
        <begin position="5"/>
        <end position="55"/>
    </location>
</feature>
<dbReference type="SUPFAM" id="SSF55129">
    <property type="entry name" value="Ribosomal protein L30p/L7e"/>
    <property type="match status" value="1"/>
</dbReference>
<dbReference type="PANTHER" id="PTHR15892">
    <property type="entry name" value="MITOCHONDRIAL RIBOSOMAL PROTEIN L30"/>
    <property type="match status" value="1"/>
</dbReference>
<dbReference type="PANTHER" id="PTHR15892:SF2">
    <property type="entry name" value="LARGE RIBOSOMAL SUBUNIT PROTEIN UL30M"/>
    <property type="match status" value="1"/>
</dbReference>
<evidence type="ECO:0000256" key="5">
    <source>
        <dbReference type="HAMAP-Rule" id="MF_01371"/>
    </source>
</evidence>
<evidence type="ECO:0000256" key="2">
    <source>
        <dbReference type="ARBA" id="ARBA00011838"/>
    </source>
</evidence>
<evidence type="ECO:0000256" key="3">
    <source>
        <dbReference type="ARBA" id="ARBA00022980"/>
    </source>
</evidence>
<dbReference type="InterPro" id="IPR005996">
    <property type="entry name" value="Ribosomal_uL30_bac-type"/>
</dbReference>
<dbReference type="OrthoDB" id="9812790at2"/>
<dbReference type="eggNOG" id="COG1841">
    <property type="taxonomic scope" value="Bacteria"/>
</dbReference>
<keyword evidence="8" id="KW-1185">Reference proteome</keyword>
<dbReference type="AlphaFoldDB" id="A0A1I7I7Z3"/>
<dbReference type="PIRSF" id="PIRSF002211">
    <property type="entry name" value="Ribosomal_L30_bac-type"/>
    <property type="match status" value="1"/>
</dbReference>
<comment type="subunit">
    <text evidence="2 5">Part of the 50S ribosomal subunit.</text>
</comment>
<dbReference type="InterPro" id="IPR016082">
    <property type="entry name" value="Ribosomal_uL30_ferredoxin-like"/>
</dbReference>
<keyword evidence="3 5" id="KW-0689">Ribosomal protein</keyword>
<dbReference type="STRING" id="392015.SAMN05421543_10653"/>
<proteinExistence type="inferred from homology"/>
<dbReference type="Gene3D" id="3.30.1390.20">
    <property type="entry name" value="Ribosomal protein L30, ferredoxin-like fold domain"/>
    <property type="match status" value="1"/>
</dbReference>
<reference evidence="8" key="1">
    <citation type="submission" date="2016-10" db="EMBL/GenBank/DDBJ databases">
        <authorList>
            <person name="Varghese N."/>
        </authorList>
    </citation>
    <scope>NUCLEOTIDE SEQUENCE [LARGE SCALE GENOMIC DNA]</scope>
    <source>
        <strain evidence="8">DSM 17980</strain>
    </source>
</reference>
<dbReference type="HAMAP" id="MF_01371_B">
    <property type="entry name" value="Ribosomal_uL30_B"/>
    <property type="match status" value="1"/>
</dbReference>
<dbReference type="InterPro" id="IPR036919">
    <property type="entry name" value="Ribo_uL30_ferredoxin-like_sf"/>
</dbReference>
<dbReference type="NCBIfam" id="TIGR01308">
    <property type="entry name" value="rpmD_bact"/>
    <property type="match status" value="1"/>
</dbReference>
<dbReference type="Pfam" id="PF00327">
    <property type="entry name" value="Ribosomal_L30"/>
    <property type="match status" value="1"/>
</dbReference>
<evidence type="ECO:0000256" key="4">
    <source>
        <dbReference type="ARBA" id="ARBA00023274"/>
    </source>
</evidence>
<evidence type="ECO:0000313" key="8">
    <source>
        <dbReference type="Proteomes" id="UP000183508"/>
    </source>
</evidence>
<dbReference type="CDD" id="cd01658">
    <property type="entry name" value="Ribosomal_L30"/>
    <property type="match status" value="1"/>
</dbReference>
<accession>A0A1I7I7Z3</accession>
<dbReference type="GO" id="GO:0015934">
    <property type="term" value="C:large ribosomal subunit"/>
    <property type="evidence" value="ECO:0007669"/>
    <property type="project" value="InterPro"/>
</dbReference>
<sequence>MAQKLAITLVHSPVGRPEKQRRTAVALGLRKMHQTVVHEDTPVIRGMVNRIKHLVDVKVVDGE</sequence>
<dbReference type="FunFam" id="3.30.1390.20:FF:000001">
    <property type="entry name" value="50S ribosomal protein L30"/>
    <property type="match status" value="1"/>
</dbReference>
<name>A0A1I7I7Z3_9BACL</name>
<dbReference type="GO" id="GO:0006412">
    <property type="term" value="P:translation"/>
    <property type="evidence" value="ECO:0007669"/>
    <property type="project" value="UniProtKB-UniRule"/>
</dbReference>
<dbReference type="RefSeq" id="WP_074950901.1">
    <property type="nucleotide sequence ID" value="NZ_FPBV01000006.1"/>
</dbReference>
<evidence type="ECO:0000313" key="7">
    <source>
        <dbReference type="EMBL" id="SFU69031.1"/>
    </source>
</evidence>
<evidence type="ECO:0000259" key="6">
    <source>
        <dbReference type="Pfam" id="PF00327"/>
    </source>
</evidence>
<dbReference type="GO" id="GO:0003735">
    <property type="term" value="F:structural constituent of ribosome"/>
    <property type="evidence" value="ECO:0007669"/>
    <property type="project" value="InterPro"/>
</dbReference>
<dbReference type="EMBL" id="FPBV01000006">
    <property type="protein sequence ID" value="SFU69031.1"/>
    <property type="molecule type" value="Genomic_DNA"/>
</dbReference>
<organism evidence="7 8">
    <name type="scientific">Alicyclobacillus macrosporangiidus</name>
    <dbReference type="NCBI Taxonomy" id="392015"/>
    <lineage>
        <taxon>Bacteria</taxon>
        <taxon>Bacillati</taxon>
        <taxon>Bacillota</taxon>
        <taxon>Bacilli</taxon>
        <taxon>Bacillales</taxon>
        <taxon>Alicyclobacillaceae</taxon>
        <taxon>Alicyclobacillus</taxon>
    </lineage>
</organism>
<protein>
    <recommendedName>
        <fullName evidence="5">Large ribosomal subunit protein uL30</fullName>
    </recommendedName>
</protein>
<comment type="similarity">
    <text evidence="1 5">Belongs to the universal ribosomal protein uL30 family.</text>
</comment>
<gene>
    <name evidence="5" type="primary">rpmD</name>
    <name evidence="7" type="ORF">SAMN05421543_10653</name>
</gene>